<keyword evidence="4" id="KW-1185">Reference proteome</keyword>
<feature type="region of interest" description="Disordered" evidence="1">
    <location>
        <begin position="229"/>
        <end position="250"/>
    </location>
</feature>
<evidence type="ECO:0000313" key="4">
    <source>
        <dbReference type="Proteomes" id="UP000557509"/>
    </source>
</evidence>
<keyword evidence="2" id="KW-1133">Transmembrane helix</keyword>
<protein>
    <recommendedName>
        <fullName evidence="5">Transmembrane protein</fullName>
    </recommendedName>
</protein>
<keyword evidence="2" id="KW-0812">Transmembrane</keyword>
<dbReference type="Proteomes" id="UP000557509">
    <property type="component" value="Unassembled WGS sequence"/>
</dbReference>
<evidence type="ECO:0000313" key="3">
    <source>
        <dbReference type="EMBL" id="KAF4646111.1"/>
    </source>
</evidence>
<reference evidence="3 4" key="1">
    <citation type="submission" date="2020-03" db="EMBL/GenBank/DDBJ databases">
        <title>Genome sequence of Toxoplasma gondii RH-88 strain.</title>
        <authorList>
            <person name="Lorenzi H.A."/>
            <person name="Venepally P."/>
            <person name="Rozenberg A."/>
            <person name="Sibley D."/>
        </authorList>
    </citation>
    <scope>NUCLEOTIDE SEQUENCE [LARGE SCALE GENOMIC DNA]</scope>
    <source>
        <strain evidence="3 4">RH-88</strain>
    </source>
</reference>
<feature type="compositionally biased region" description="Basic and acidic residues" evidence="1">
    <location>
        <begin position="384"/>
        <end position="394"/>
    </location>
</feature>
<gene>
    <name evidence="3" type="ORF">TGRH88_018980</name>
</gene>
<organism evidence="3 4">
    <name type="scientific">Toxoplasma gondii</name>
    <dbReference type="NCBI Taxonomy" id="5811"/>
    <lineage>
        <taxon>Eukaryota</taxon>
        <taxon>Sar</taxon>
        <taxon>Alveolata</taxon>
        <taxon>Apicomplexa</taxon>
        <taxon>Conoidasida</taxon>
        <taxon>Coccidia</taxon>
        <taxon>Eucoccidiorida</taxon>
        <taxon>Eimeriorina</taxon>
        <taxon>Sarcocystidae</taxon>
        <taxon>Toxoplasma</taxon>
    </lineage>
</organism>
<evidence type="ECO:0008006" key="5">
    <source>
        <dbReference type="Google" id="ProtNLM"/>
    </source>
</evidence>
<feature type="region of interest" description="Disordered" evidence="1">
    <location>
        <begin position="351"/>
        <end position="417"/>
    </location>
</feature>
<sequence length="667" mass="74681">MAHRQPMPPRGMVEKSRLGFVVSQRFSKRKLATPAFAMWVLSWNILLAAATLISRASSALSPSGWTDSGVDGIASRVGLSQVKPPCRCATEGGRSAKNLHHWCFPGPVPAVAGFLGTGAFTAALFFQKHSPHSRIRSIRRRWPLHASHFKDPLHFRATSSSLRALHTSRDCAFTPCSFTVGPGNSCVLRTVTEVPTPLFESLNASSHLSSQSFRRPLAAAHVEEGLTVSSHSQHVTPLNEEISTGGGGGSKFTDEKYVPVYPLRNHVLFDEPVFAAMNQIRHLIHKLELSSKQDISPEDIDEQLLPLLCEGDLLERTLELARSNYRQQVASASSGDPAWVSTVLAERCSSEREAVGGDGNEADISRSTADLRLDQRDAGTPSDTRSRVNGHEESSENVSFRSAAKERDEVNTDRGNLDPLSRLRRLEHLSPQLIALAKYHRRRQAKRKAERLLAAMLGGDAARIDALFLQMAEQRLLDAHLLNFIDEMIHEAHMKYSAYKAKEALSETALKTLKRRILAHLEMMKSNRQDFVRILSLCFQTQTDKRRAILKPYEEHWFSPSSPSNISMVVSFRRQASLYTVEDLERFQEWLEDGIQFGEETGKLKKEQLTVMRNLVEDCKQANPLNKATLDHWQEENSFQSDLNLQAAWDKADESAGSPGNRRLPWE</sequence>
<dbReference type="EMBL" id="JAAUHK010000185">
    <property type="protein sequence ID" value="KAF4646111.1"/>
    <property type="molecule type" value="Genomic_DNA"/>
</dbReference>
<name>A0A7J6KHT5_TOXGO</name>
<proteinExistence type="predicted"/>
<keyword evidence="2" id="KW-0472">Membrane</keyword>
<dbReference type="AlphaFoldDB" id="A0A7J6KHT5"/>
<feature type="compositionally biased region" description="Basic and acidic residues" evidence="1">
    <location>
        <begin position="403"/>
        <end position="416"/>
    </location>
</feature>
<feature type="transmembrane region" description="Helical" evidence="2">
    <location>
        <begin position="31"/>
        <end position="53"/>
    </location>
</feature>
<dbReference type="VEuPathDB" id="ToxoDB:TGME49_293680"/>
<evidence type="ECO:0000256" key="1">
    <source>
        <dbReference type="SAM" id="MobiDB-lite"/>
    </source>
</evidence>
<evidence type="ECO:0000256" key="2">
    <source>
        <dbReference type="SAM" id="Phobius"/>
    </source>
</evidence>
<comment type="caution">
    <text evidence="3">The sequence shown here is derived from an EMBL/GenBank/DDBJ whole genome shotgun (WGS) entry which is preliminary data.</text>
</comment>
<accession>A0A7J6KHT5</accession>